<dbReference type="CDD" id="cd14686">
    <property type="entry name" value="bZIP"/>
    <property type="match status" value="1"/>
</dbReference>
<organism evidence="2 4">
    <name type="scientific">Aureobasidium melanogenum</name>
    <name type="common">Aureobasidium pullulans var. melanogenum</name>
    <dbReference type="NCBI Taxonomy" id="46634"/>
    <lineage>
        <taxon>Eukaryota</taxon>
        <taxon>Fungi</taxon>
        <taxon>Dikarya</taxon>
        <taxon>Ascomycota</taxon>
        <taxon>Pezizomycotina</taxon>
        <taxon>Dothideomycetes</taxon>
        <taxon>Dothideomycetidae</taxon>
        <taxon>Dothideales</taxon>
        <taxon>Saccotheciaceae</taxon>
        <taxon>Aureobasidium</taxon>
    </lineage>
</organism>
<feature type="compositionally biased region" description="Polar residues" evidence="1">
    <location>
        <begin position="224"/>
        <end position="237"/>
    </location>
</feature>
<feature type="region of interest" description="Disordered" evidence="1">
    <location>
        <begin position="1"/>
        <end position="40"/>
    </location>
</feature>
<evidence type="ECO:0000313" key="4">
    <source>
        <dbReference type="Proteomes" id="UP000779574"/>
    </source>
</evidence>
<evidence type="ECO:0000256" key="1">
    <source>
        <dbReference type="SAM" id="MobiDB-lite"/>
    </source>
</evidence>
<protein>
    <recommendedName>
        <fullName evidence="5">BZIP domain-containing protein</fullName>
    </recommendedName>
</protein>
<gene>
    <name evidence="2" type="ORF">KCU76_g599</name>
    <name evidence="3" type="ORF">KCV03_g9336</name>
</gene>
<feature type="non-terminal residue" evidence="2">
    <location>
        <position position="311"/>
    </location>
</feature>
<dbReference type="EMBL" id="JAHFXF010000011">
    <property type="protein sequence ID" value="KAG9700671.1"/>
    <property type="molecule type" value="Genomic_DNA"/>
</dbReference>
<feature type="compositionally biased region" description="Basic and acidic residues" evidence="1">
    <location>
        <begin position="28"/>
        <end position="40"/>
    </location>
</feature>
<feature type="compositionally biased region" description="Basic residues" evidence="1">
    <location>
        <begin position="18"/>
        <end position="27"/>
    </location>
</feature>
<reference evidence="2" key="1">
    <citation type="journal article" date="2021" name="J Fungi (Basel)">
        <title>Virulence traits and population genomics of the black yeast Aureobasidium melanogenum.</title>
        <authorList>
            <person name="Cernosa A."/>
            <person name="Sun X."/>
            <person name="Gostincar C."/>
            <person name="Fang C."/>
            <person name="Gunde-Cimerman N."/>
            <person name="Song Z."/>
        </authorList>
    </citation>
    <scope>NUCLEOTIDE SEQUENCE</scope>
    <source>
        <strain evidence="3">EXF-8016</strain>
        <strain evidence="2">EXF-9911</strain>
    </source>
</reference>
<sequence length="311" mass="34510">MTSSEQKRKNNREAQTRYRQRKKMRQARLKDEVRQATSRVEHLRQILKQRTRKESSRPPEDIVLPTIDKDQHCTTASSLDCPESLRDLTDASQEPIAPGSFGFHDLSPLFPPHAAQSDFDLLVDWEKIGTDVLDAKEDFAYKSGTELLLDGLKPDSNVQEDSGAAHCIQTLASEPSLEYQPRMDMELNDKLYGLTVEGNPQDSDAHAPRDGSGLSLPHSEDMNLDTQPPGCSSHLASTSPAYSTGMGLAIWPQTHPSVLTYGSCQTAIQQVLYALQSMMLVANVPTGFGMSNNHFYYSDSHIKPLMGAHPT</sequence>
<name>A0A9P8EXF2_AURME</name>
<dbReference type="Proteomes" id="UP000767238">
    <property type="component" value="Unassembled WGS sequence"/>
</dbReference>
<dbReference type="GO" id="GO:0003700">
    <property type="term" value="F:DNA-binding transcription factor activity"/>
    <property type="evidence" value="ECO:0007669"/>
    <property type="project" value="InterPro"/>
</dbReference>
<dbReference type="Proteomes" id="UP000779574">
    <property type="component" value="Unassembled WGS sequence"/>
</dbReference>
<dbReference type="AlphaFoldDB" id="A0A9P8EXF2"/>
<proteinExistence type="predicted"/>
<reference evidence="2" key="2">
    <citation type="submission" date="2021-08" db="EMBL/GenBank/DDBJ databases">
        <authorList>
            <person name="Gostincar C."/>
            <person name="Sun X."/>
            <person name="Song Z."/>
            <person name="Gunde-Cimerman N."/>
        </authorList>
    </citation>
    <scope>NUCLEOTIDE SEQUENCE</scope>
    <source>
        <strain evidence="3">EXF-8016</strain>
        <strain evidence="2">EXF-9911</strain>
    </source>
</reference>
<evidence type="ECO:0000313" key="3">
    <source>
        <dbReference type="EMBL" id="KAH0212419.1"/>
    </source>
</evidence>
<evidence type="ECO:0008006" key="5">
    <source>
        <dbReference type="Google" id="ProtNLM"/>
    </source>
</evidence>
<dbReference type="EMBL" id="JAHFYH010000116">
    <property type="protein sequence ID" value="KAH0212419.1"/>
    <property type="molecule type" value="Genomic_DNA"/>
</dbReference>
<comment type="caution">
    <text evidence="2">The sequence shown here is derived from an EMBL/GenBank/DDBJ whole genome shotgun (WGS) entry which is preliminary data.</text>
</comment>
<feature type="region of interest" description="Disordered" evidence="1">
    <location>
        <begin position="194"/>
        <end position="237"/>
    </location>
</feature>
<feature type="compositionally biased region" description="Basic and acidic residues" evidence="1">
    <location>
        <begin position="1"/>
        <end position="16"/>
    </location>
</feature>
<evidence type="ECO:0000313" key="2">
    <source>
        <dbReference type="EMBL" id="KAG9700671.1"/>
    </source>
</evidence>
<accession>A0A9P8EXF2</accession>